<dbReference type="GO" id="GO:0000976">
    <property type="term" value="F:transcription cis-regulatory region binding"/>
    <property type="evidence" value="ECO:0007669"/>
    <property type="project" value="TreeGrafter"/>
</dbReference>
<dbReference type="Gene3D" id="3.40.50.2300">
    <property type="match status" value="2"/>
</dbReference>
<accession>A0A1G9HLT6</accession>
<gene>
    <name evidence="5" type="ORF">SAMN04488242_0393</name>
</gene>
<organism evidence="5 6">
    <name type="scientific">Tessaracoccus oleiagri</name>
    <dbReference type="NCBI Taxonomy" id="686624"/>
    <lineage>
        <taxon>Bacteria</taxon>
        <taxon>Bacillati</taxon>
        <taxon>Actinomycetota</taxon>
        <taxon>Actinomycetes</taxon>
        <taxon>Propionibacteriales</taxon>
        <taxon>Propionibacteriaceae</taxon>
        <taxon>Tessaracoccus</taxon>
    </lineage>
</organism>
<keyword evidence="3" id="KW-0804">Transcription</keyword>
<dbReference type="PANTHER" id="PTHR30146">
    <property type="entry name" value="LACI-RELATED TRANSCRIPTIONAL REPRESSOR"/>
    <property type="match status" value="1"/>
</dbReference>
<dbReference type="PANTHER" id="PTHR30146:SF155">
    <property type="entry name" value="ALANINE RACEMASE"/>
    <property type="match status" value="1"/>
</dbReference>
<dbReference type="EMBL" id="FNGP01000001">
    <property type="protein sequence ID" value="SDL13842.1"/>
    <property type="molecule type" value="Genomic_DNA"/>
</dbReference>
<dbReference type="SUPFAM" id="SSF53822">
    <property type="entry name" value="Periplasmic binding protein-like I"/>
    <property type="match status" value="1"/>
</dbReference>
<evidence type="ECO:0000256" key="1">
    <source>
        <dbReference type="ARBA" id="ARBA00023015"/>
    </source>
</evidence>
<proteinExistence type="predicted"/>
<dbReference type="AlphaFoldDB" id="A0A1G9HLT6"/>
<evidence type="ECO:0000259" key="4">
    <source>
        <dbReference type="Pfam" id="PF13377"/>
    </source>
</evidence>
<dbReference type="InterPro" id="IPR046335">
    <property type="entry name" value="LacI/GalR-like_sensor"/>
</dbReference>
<evidence type="ECO:0000256" key="2">
    <source>
        <dbReference type="ARBA" id="ARBA00023125"/>
    </source>
</evidence>
<keyword evidence="6" id="KW-1185">Reference proteome</keyword>
<feature type="domain" description="Transcriptional regulator LacI/GalR-like sensor" evidence="4">
    <location>
        <begin position="123"/>
        <end position="280"/>
    </location>
</feature>
<dbReference type="Pfam" id="PF13377">
    <property type="entry name" value="Peripla_BP_3"/>
    <property type="match status" value="1"/>
</dbReference>
<dbReference type="OrthoDB" id="189006at2"/>
<evidence type="ECO:0000313" key="5">
    <source>
        <dbReference type="EMBL" id="SDL13842.1"/>
    </source>
</evidence>
<keyword evidence="1" id="KW-0805">Transcription regulation</keyword>
<reference evidence="5 6" key="1">
    <citation type="submission" date="2016-10" db="EMBL/GenBank/DDBJ databases">
        <authorList>
            <person name="de Groot N.N."/>
        </authorList>
    </citation>
    <scope>NUCLEOTIDE SEQUENCE [LARGE SCALE GENOMIC DNA]</scope>
    <source>
        <strain evidence="5 6">CGMCC 1.9159</strain>
    </source>
</reference>
<name>A0A1G9HLT6_9ACTN</name>
<evidence type="ECO:0000313" key="6">
    <source>
        <dbReference type="Proteomes" id="UP000199475"/>
    </source>
</evidence>
<dbReference type="InterPro" id="IPR028082">
    <property type="entry name" value="Peripla_BP_I"/>
</dbReference>
<sequence length="285" mass="30111">MGTSHGSAGAVGLVLRRSVRTLGIEEFYTEFMRGVEDVLASHERPLILQVVPDIASELDAYRRWRDGGRVDGVILVDLLVDDDPRLALVRELGLHSVLLTPEPAASGHAAVVADERSPMLNVVGYLAGLGHRRIARVSGPTSFAHTVKRSEAFDAACRAVGLDGIVVEGDYTEEGGRRATAALINQLPAPTAMVFDNDVMAVAALASLRSLGIGVPDDVSLFAWDDSVACRVATPAVSALNRDVRGLGEQVAEALLASMETGVPVVMSAADPRLVERDSTASPRG</sequence>
<dbReference type="STRING" id="686624.SAMN04488242_0393"/>
<dbReference type="GO" id="GO:0003700">
    <property type="term" value="F:DNA-binding transcription factor activity"/>
    <property type="evidence" value="ECO:0007669"/>
    <property type="project" value="TreeGrafter"/>
</dbReference>
<evidence type="ECO:0000256" key="3">
    <source>
        <dbReference type="ARBA" id="ARBA00023163"/>
    </source>
</evidence>
<protein>
    <submittedName>
        <fullName evidence="5">DNA-binding transcriptional regulator, LacI/PurR family</fullName>
    </submittedName>
</protein>
<keyword evidence="2 5" id="KW-0238">DNA-binding</keyword>
<dbReference type="Proteomes" id="UP000199475">
    <property type="component" value="Unassembled WGS sequence"/>
</dbReference>